<evidence type="ECO:0000313" key="2">
    <source>
        <dbReference type="Proteomes" id="UP000006180"/>
    </source>
</evidence>
<organism evidence="1 2">
    <name type="scientific">Sinorhizobium fredii (strain USDA 257)</name>
    <dbReference type="NCBI Taxonomy" id="1185652"/>
    <lineage>
        <taxon>Bacteria</taxon>
        <taxon>Pseudomonadati</taxon>
        <taxon>Pseudomonadota</taxon>
        <taxon>Alphaproteobacteria</taxon>
        <taxon>Hyphomicrobiales</taxon>
        <taxon>Rhizobiaceae</taxon>
        <taxon>Sinorhizobium/Ensifer group</taxon>
        <taxon>Sinorhizobium</taxon>
    </lineage>
</organism>
<dbReference type="HOGENOM" id="CLU_3122678_0_0_5"/>
<dbReference type="Proteomes" id="UP000006180">
    <property type="component" value="Chromosome"/>
</dbReference>
<dbReference type="AlphaFoldDB" id="I3XAQ3"/>
<protein>
    <submittedName>
        <fullName evidence="1">Uncharacterized protein</fullName>
    </submittedName>
</protein>
<proteinExistence type="predicted"/>
<sequence length="50" mass="5847">MSWRKPGFLSAPRRRCLGAHNAAWRRLREIFCGSRAFNQSHALRPEAHSR</sequence>
<accession>I3XAQ3</accession>
<dbReference type="KEGG" id="sfd:USDA257_c44210"/>
<dbReference type="STRING" id="1185652.USDA257_c44210"/>
<dbReference type="PATRIC" id="fig|1185652.3.peg.4588"/>
<evidence type="ECO:0000313" key="1">
    <source>
        <dbReference type="EMBL" id="AFL52959.1"/>
    </source>
</evidence>
<dbReference type="EMBL" id="CP003563">
    <property type="protein sequence ID" value="AFL52959.1"/>
    <property type="molecule type" value="Genomic_DNA"/>
</dbReference>
<name>I3XAQ3_SINF2</name>
<gene>
    <name evidence="1" type="ORF">USDA257_c44210</name>
</gene>
<reference evidence="1 2" key="1">
    <citation type="journal article" date="2012" name="J. Bacteriol.">
        <title>Complete genome sequence of the broad-host-range strain Sinorhizobium fredii USDA257.</title>
        <authorList>
            <person name="Schuldes J."/>
            <person name="Rodriguez Orbegoso M."/>
            <person name="Schmeisser C."/>
            <person name="Krishnan H.B."/>
            <person name="Daniel R."/>
            <person name="Streit W.R."/>
        </authorList>
    </citation>
    <scope>NUCLEOTIDE SEQUENCE [LARGE SCALE GENOMIC DNA]</scope>
    <source>
        <strain evidence="1 2">USDA 257</strain>
    </source>
</reference>